<dbReference type="PANTHER" id="PTHR43092">
    <property type="entry name" value="L-CYSTEINE DESULFHYDRASE"/>
    <property type="match status" value="1"/>
</dbReference>
<organism evidence="3 4">
    <name type="scientific">Aspergillus sclerotioniger CBS 115572</name>
    <dbReference type="NCBI Taxonomy" id="1450535"/>
    <lineage>
        <taxon>Eukaryota</taxon>
        <taxon>Fungi</taxon>
        <taxon>Dikarya</taxon>
        <taxon>Ascomycota</taxon>
        <taxon>Pezizomycotina</taxon>
        <taxon>Eurotiomycetes</taxon>
        <taxon>Eurotiomycetidae</taxon>
        <taxon>Eurotiales</taxon>
        <taxon>Aspergillaceae</taxon>
        <taxon>Aspergillus</taxon>
        <taxon>Aspergillus subgen. Circumdati</taxon>
    </lineage>
</organism>
<dbReference type="GeneID" id="37117164"/>
<dbReference type="InterPro" id="IPR015424">
    <property type="entry name" value="PyrdxlP-dep_Trfase"/>
</dbReference>
<dbReference type="Gene3D" id="3.90.1150.10">
    <property type="entry name" value="Aspartate Aminotransferase, domain 1"/>
    <property type="match status" value="1"/>
</dbReference>
<gene>
    <name evidence="3" type="ORF">BO94DRAFT_574492</name>
</gene>
<evidence type="ECO:0000313" key="4">
    <source>
        <dbReference type="Proteomes" id="UP000246702"/>
    </source>
</evidence>
<comment type="caution">
    <text evidence="3">The sequence shown here is derived from an EMBL/GenBank/DDBJ whole genome shotgun (WGS) entry which is preliminary data.</text>
</comment>
<dbReference type="OrthoDB" id="5978656at2759"/>
<dbReference type="RefSeq" id="XP_025468442.1">
    <property type="nucleotide sequence ID" value="XM_025615021.1"/>
</dbReference>
<dbReference type="SUPFAM" id="SSF53383">
    <property type="entry name" value="PLP-dependent transferases"/>
    <property type="match status" value="1"/>
</dbReference>
<evidence type="ECO:0000259" key="2">
    <source>
        <dbReference type="Pfam" id="PF00266"/>
    </source>
</evidence>
<sequence>MSSASSTSTSTPVPFGAAMREQFCLDPEWKNLNHGSYGTYPLPVRSALQSHQHLAESSPDLFIRRTSPALSAESLSQLSSLLNVPASTLAFTKNATTAVSTVLHNIPFTASDVVIYFDTVYGAVEYGLISLSERSPVQLRKVEYELPVSHDEIVNRFKALVEKVQTEEGLNVKAAVFDTVVSMPGVRFPWEKLVEACRELDVLSIVDGAHGIGMFKVDLGAVKPDFWGSNLHKWLYVPRGCAVLYVAPEHQHLIRTTLPTSWGYIPSTSLASTGKDAEATALAYRTLFQSTATNDDTPYHCVPAALTFRKEICGGEERIHAYLEQLVNEAADLVANILGTEVLQERGLKEGEKSLLRSCALNNVRLPIVVQTTTGEDASVMDWTKPGPEGSLYAPLPKTLAGQVAGWIQGKLMDEYKTFLPVFVYKGWLWTRLSAQVYLELKDFEWAGDE</sequence>
<proteinExistence type="predicted"/>
<keyword evidence="4" id="KW-1185">Reference proteome</keyword>
<dbReference type="Proteomes" id="UP000246702">
    <property type="component" value="Unassembled WGS sequence"/>
</dbReference>
<dbReference type="PANTHER" id="PTHR43092:SF2">
    <property type="entry name" value="HERCYNYLCYSTEINE SULFOXIDE LYASE"/>
    <property type="match status" value="1"/>
</dbReference>
<dbReference type="GO" id="GO:0008483">
    <property type="term" value="F:transaminase activity"/>
    <property type="evidence" value="ECO:0007669"/>
    <property type="project" value="UniProtKB-KW"/>
</dbReference>
<dbReference type="EMBL" id="MSFK01000011">
    <property type="protein sequence ID" value="PWY89531.1"/>
    <property type="molecule type" value="Genomic_DNA"/>
</dbReference>
<dbReference type="InterPro" id="IPR015422">
    <property type="entry name" value="PyrdxlP-dep_Trfase_small"/>
</dbReference>
<dbReference type="AlphaFoldDB" id="A0A317WUN7"/>
<evidence type="ECO:0000313" key="3">
    <source>
        <dbReference type="EMBL" id="PWY89531.1"/>
    </source>
</evidence>
<dbReference type="InterPro" id="IPR000192">
    <property type="entry name" value="Aminotrans_V_dom"/>
</dbReference>
<evidence type="ECO:0000256" key="1">
    <source>
        <dbReference type="ARBA" id="ARBA00022898"/>
    </source>
</evidence>
<protein>
    <submittedName>
        <fullName evidence="3">Aminotransferase family protein</fullName>
    </submittedName>
</protein>
<dbReference type="Pfam" id="PF00266">
    <property type="entry name" value="Aminotran_5"/>
    <property type="match status" value="1"/>
</dbReference>
<reference evidence="3 4" key="1">
    <citation type="submission" date="2016-12" db="EMBL/GenBank/DDBJ databases">
        <title>The genomes of Aspergillus section Nigri reveals drivers in fungal speciation.</title>
        <authorList>
            <consortium name="DOE Joint Genome Institute"/>
            <person name="Vesth T.C."/>
            <person name="Nybo J."/>
            <person name="Theobald S."/>
            <person name="Brandl J."/>
            <person name="Frisvad J.C."/>
            <person name="Nielsen K.F."/>
            <person name="Lyhne E.K."/>
            <person name="Kogle M.E."/>
            <person name="Kuo A."/>
            <person name="Riley R."/>
            <person name="Clum A."/>
            <person name="Nolan M."/>
            <person name="Lipzen A."/>
            <person name="Salamov A."/>
            <person name="Henrissat B."/>
            <person name="Wiebenga A."/>
            <person name="De Vries R.P."/>
            <person name="Grigoriev I.V."/>
            <person name="Mortensen U.H."/>
            <person name="Andersen M.R."/>
            <person name="Baker S.E."/>
        </authorList>
    </citation>
    <scope>NUCLEOTIDE SEQUENCE [LARGE SCALE GENOMIC DNA]</scope>
    <source>
        <strain evidence="3 4">CBS 115572</strain>
    </source>
</reference>
<keyword evidence="3" id="KW-0808">Transferase</keyword>
<keyword evidence="1" id="KW-0663">Pyridoxal phosphate</keyword>
<keyword evidence="3" id="KW-0032">Aminotransferase</keyword>
<dbReference type="InterPro" id="IPR015421">
    <property type="entry name" value="PyrdxlP-dep_Trfase_major"/>
</dbReference>
<accession>A0A317WUN7</accession>
<dbReference type="Gene3D" id="3.40.640.10">
    <property type="entry name" value="Type I PLP-dependent aspartate aminotransferase-like (Major domain)"/>
    <property type="match status" value="1"/>
</dbReference>
<feature type="domain" description="Aminotransferase class V" evidence="2">
    <location>
        <begin position="76"/>
        <end position="257"/>
    </location>
</feature>
<name>A0A317WUN7_9EURO</name>
<dbReference type="STRING" id="1450535.A0A317WUN7"/>